<dbReference type="KEGG" id="vff:VITFI_CDS1698"/>
<gene>
    <name evidence="1" type="ORF">VITFI_CDS1698</name>
</gene>
<accession>A0A221KEP4</accession>
<name>A0A221KEP4_VITFI</name>
<keyword evidence="2" id="KW-1185">Reference proteome</keyword>
<proteinExistence type="predicted"/>
<sequence>MTVQPPTLLRWGRALRSAWAALALGWLLTQGLGVWHRSLHGEGRLLAQEVAALSGAHGSVLGHEAGDAVCALLDHLLLGASLPGVQVPPSAPDAWAFWLPVSGDIGAGQRLSLAYHARAPPHRG</sequence>
<evidence type="ECO:0000313" key="2">
    <source>
        <dbReference type="Proteomes" id="UP000199729"/>
    </source>
</evidence>
<reference evidence="1 2" key="1">
    <citation type="submission" date="2017-07" db="EMBL/GenBank/DDBJ databases">
        <title>Complete Genome Sequence of the cosmetic ferment Vitreoscilla filiformis (ATCC15551).</title>
        <authorList>
            <person name="Contreras S."/>
            <person name="Sagory-Zalkind P."/>
            <person name="Blanquart H."/>
            <person name="Iltis A."/>
            <person name="Morand S.C."/>
        </authorList>
    </citation>
    <scope>NUCLEOTIDE SEQUENCE [LARGE SCALE GENOMIC DNA]</scope>
    <source>
        <strain evidence="1 2">ATCC 15551</strain>
    </source>
</reference>
<dbReference type="EMBL" id="CP022423">
    <property type="protein sequence ID" value="ASM77476.1"/>
    <property type="molecule type" value="Genomic_DNA"/>
</dbReference>
<dbReference type="AlphaFoldDB" id="A0A221KEP4"/>
<evidence type="ECO:0000313" key="1">
    <source>
        <dbReference type="EMBL" id="ASM77476.1"/>
    </source>
</evidence>
<dbReference type="Proteomes" id="UP000199729">
    <property type="component" value="Chromosome"/>
</dbReference>
<dbReference type="RefSeq" id="WP_089416571.1">
    <property type="nucleotide sequence ID" value="NZ_CP022423.1"/>
</dbReference>
<organism evidence="1 2">
    <name type="scientific">Vitreoscilla filiformis</name>
    <dbReference type="NCBI Taxonomy" id="63"/>
    <lineage>
        <taxon>Bacteria</taxon>
        <taxon>Pseudomonadati</taxon>
        <taxon>Pseudomonadota</taxon>
        <taxon>Betaproteobacteria</taxon>
        <taxon>Neisseriales</taxon>
        <taxon>Neisseriaceae</taxon>
        <taxon>Vitreoscilla</taxon>
    </lineage>
</organism>
<protein>
    <submittedName>
        <fullName evidence="1">Uncharacterized protein</fullName>
    </submittedName>
</protein>